<evidence type="ECO:0000313" key="3">
    <source>
        <dbReference type="Proteomes" id="UP000178759"/>
    </source>
</evidence>
<dbReference type="EMBL" id="MFJV01000001">
    <property type="protein sequence ID" value="OGG23994.1"/>
    <property type="molecule type" value="Genomic_DNA"/>
</dbReference>
<keyword evidence="1" id="KW-0812">Transmembrane</keyword>
<evidence type="ECO:0000313" key="2">
    <source>
        <dbReference type="EMBL" id="OGG23994.1"/>
    </source>
</evidence>
<gene>
    <name evidence="2" type="ORF">A3A79_02245</name>
</gene>
<evidence type="ECO:0000256" key="1">
    <source>
        <dbReference type="SAM" id="Phobius"/>
    </source>
</evidence>
<feature type="transmembrane region" description="Helical" evidence="1">
    <location>
        <begin position="51"/>
        <end position="79"/>
    </location>
</feature>
<name>A0A1F6AGY9_9BACT</name>
<dbReference type="Proteomes" id="UP000178759">
    <property type="component" value="Unassembled WGS sequence"/>
</dbReference>
<keyword evidence="1" id="KW-0472">Membrane</keyword>
<organism evidence="2 3">
    <name type="scientific">Candidatus Gottesmanbacteria bacterium RIFCSPLOWO2_01_FULL_43_11b</name>
    <dbReference type="NCBI Taxonomy" id="1798392"/>
    <lineage>
        <taxon>Bacteria</taxon>
        <taxon>Candidatus Gottesmaniibacteriota</taxon>
    </lineage>
</organism>
<dbReference type="AlphaFoldDB" id="A0A1F6AGY9"/>
<sequence length="88" mass="9751">MKHDPNVTTNAVAATTAIIYVACRLLVGLFPDFMFTVGQSWFHGITLTQKGAWSLTTSAFILGLISTTVFGWLVGYLFARLYNSFLKK</sequence>
<dbReference type="Pfam" id="PF18926">
    <property type="entry name" value="DUF5676"/>
    <property type="match status" value="1"/>
</dbReference>
<keyword evidence="1" id="KW-1133">Transmembrane helix</keyword>
<dbReference type="STRING" id="1798392.A3A79_02245"/>
<comment type="caution">
    <text evidence="2">The sequence shown here is derived from an EMBL/GenBank/DDBJ whole genome shotgun (WGS) entry which is preliminary data.</text>
</comment>
<proteinExistence type="predicted"/>
<accession>A0A1F6AGY9</accession>
<dbReference type="InterPro" id="IPR044020">
    <property type="entry name" value="DUF5676"/>
</dbReference>
<reference evidence="2 3" key="1">
    <citation type="journal article" date="2016" name="Nat. Commun.">
        <title>Thousands of microbial genomes shed light on interconnected biogeochemical processes in an aquifer system.</title>
        <authorList>
            <person name="Anantharaman K."/>
            <person name="Brown C.T."/>
            <person name="Hug L.A."/>
            <person name="Sharon I."/>
            <person name="Castelle C.J."/>
            <person name="Probst A.J."/>
            <person name="Thomas B.C."/>
            <person name="Singh A."/>
            <person name="Wilkins M.J."/>
            <person name="Karaoz U."/>
            <person name="Brodie E.L."/>
            <person name="Williams K.H."/>
            <person name="Hubbard S.S."/>
            <person name="Banfield J.F."/>
        </authorList>
    </citation>
    <scope>NUCLEOTIDE SEQUENCE [LARGE SCALE GENOMIC DNA]</scope>
</reference>
<protein>
    <submittedName>
        <fullName evidence="2">Uncharacterized protein</fullName>
    </submittedName>
</protein>
<feature type="transmembrane region" description="Helical" evidence="1">
    <location>
        <begin position="12"/>
        <end position="31"/>
    </location>
</feature>